<keyword evidence="2" id="KW-0472">Membrane</keyword>
<keyword evidence="2" id="KW-1133">Transmembrane helix</keyword>
<keyword evidence="2" id="KW-0812">Transmembrane</keyword>
<feature type="transmembrane region" description="Helical" evidence="2">
    <location>
        <begin position="316"/>
        <end position="338"/>
    </location>
</feature>
<evidence type="ECO:0000256" key="2">
    <source>
        <dbReference type="SAM" id="Phobius"/>
    </source>
</evidence>
<feature type="compositionally biased region" description="Basic and acidic residues" evidence="1">
    <location>
        <begin position="281"/>
        <end position="291"/>
    </location>
</feature>
<evidence type="ECO:0000313" key="3">
    <source>
        <dbReference type="EMBL" id="GJJ77967.1"/>
    </source>
</evidence>
<keyword evidence="4" id="KW-1185">Reference proteome</keyword>
<gene>
    <name evidence="3" type="ORF">EMPS_10326</name>
</gene>
<evidence type="ECO:0000313" key="4">
    <source>
        <dbReference type="Proteomes" id="UP000827284"/>
    </source>
</evidence>
<dbReference type="EMBL" id="BQFW01000014">
    <property type="protein sequence ID" value="GJJ77967.1"/>
    <property type="molecule type" value="Genomic_DNA"/>
</dbReference>
<reference evidence="3" key="2">
    <citation type="journal article" date="2022" name="Microbiol. Resour. Announc.">
        <title>Whole-Genome Sequence of Entomortierella parvispora E1425, a Mucoromycotan Fungus Associated with Burkholderiaceae-Related Endosymbiotic Bacteria.</title>
        <authorList>
            <person name="Herlambang A."/>
            <person name="Guo Y."/>
            <person name="Takashima Y."/>
            <person name="Narisawa K."/>
            <person name="Ohta H."/>
            <person name="Nishizawa T."/>
        </authorList>
    </citation>
    <scope>NUCLEOTIDE SEQUENCE</scope>
    <source>
        <strain evidence="3">E1425</strain>
    </source>
</reference>
<dbReference type="AlphaFoldDB" id="A0A9P3HJU1"/>
<sequence>MNLSYQSVQDNEGAVALPLSPVQPAKHQQKLSRKLFFLTAFSLSSAALMGSAVGLVVYQSRQLYILNRASQFQFMRTPFDHSSQQSPYRPYYENQGSNHTGGAMDSTATHSGHHRHHFHGHHGHHWKFLIISTWLPVLVWLSTMLASSVWMASRRWFSRYISAKRGIQVSQWIFYSFWIMISAADEVQRDLFELKRSTKGMDQVAEAMDDSNAIDVSFEVKAKIRQMITPLTVMLVVAVGALGLATGLLTASSTVMERELYKEFEEVEDQLLEDGMSRNVNDTKTEKEKDATTLSSISSSSRTASTKKMHYSKAQLLKLACLILALLGSQMKVFQWVIQPESKTFDIFGTVFSVSGLALLLGPNVCVAMFILATVAL</sequence>
<accession>A0A9P3HJU1</accession>
<feature type="region of interest" description="Disordered" evidence="1">
    <location>
        <begin position="276"/>
        <end position="299"/>
    </location>
</feature>
<evidence type="ECO:0000256" key="1">
    <source>
        <dbReference type="SAM" id="MobiDB-lite"/>
    </source>
</evidence>
<organism evidence="3 4">
    <name type="scientific">Entomortierella parvispora</name>
    <dbReference type="NCBI Taxonomy" id="205924"/>
    <lineage>
        <taxon>Eukaryota</taxon>
        <taxon>Fungi</taxon>
        <taxon>Fungi incertae sedis</taxon>
        <taxon>Mucoromycota</taxon>
        <taxon>Mortierellomycotina</taxon>
        <taxon>Mortierellomycetes</taxon>
        <taxon>Mortierellales</taxon>
        <taxon>Mortierellaceae</taxon>
        <taxon>Entomortierella</taxon>
    </lineage>
</organism>
<feature type="region of interest" description="Disordered" evidence="1">
    <location>
        <begin position="81"/>
        <end position="116"/>
    </location>
</feature>
<protein>
    <recommendedName>
        <fullName evidence="5">Transmembrane protein</fullName>
    </recommendedName>
</protein>
<feature type="transmembrane region" description="Helical" evidence="2">
    <location>
        <begin position="35"/>
        <end position="58"/>
    </location>
</feature>
<evidence type="ECO:0008006" key="5">
    <source>
        <dbReference type="Google" id="ProtNLM"/>
    </source>
</evidence>
<dbReference type="Proteomes" id="UP000827284">
    <property type="component" value="Unassembled WGS sequence"/>
</dbReference>
<feature type="transmembrane region" description="Helical" evidence="2">
    <location>
        <begin position="350"/>
        <end position="376"/>
    </location>
</feature>
<feature type="transmembrane region" description="Helical" evidence="2">
    <location>
        <begin position="128"/>
        <end position="153"/>
    </location>
</feature>
<reference evidence="3" key="1">
    <citation type="submission" date="2021-11" db="EMBL/GenBank/DDBJ databases">
        <authorList>
            <person name="Herlambang A."/>
            <person name="Guo Y."/>
            <person name="Takashima Y."/>
            <person name="Nishizawa T."/>
        </authorList>
    </citation>
    <scope>NUCLEOTIDE SEQUENCE</scope>
    <source>
        <strain evidence="3">E1425</strain>
    </source>
</reference>
<dbReference type="OrthoDB" id="2443212at2759"/>
<feature type="transmembrane region" description="Helical" evidence="2">
    <location>
        <begin position="227"/>
        <end position="251"/>
    </location>
</feature>
<proteinExistence type="predicted"/>
<name>A0A9P3HJU1_9FUNG</name>
<comment type="caution">
    <text evidence="3">The sequence shown here is derived from an EMBL/GenBank/DDBJ whole genome shotgun (WGS) entry which is preliminary data.</text>
</comment>